<sequence length="155" mass="17181">MNAIPGIADGTLPPGVAGWLAQAVESYHNTERAEFLLCSAQALAPECLPVYFSLYKFYFYKRMLPQAEKAALQGLEIAARQGGFTPDWTQLDAHSTDWRRVDAPQHFYLFTLKALAFIRLRLGQSEDSHALLAKLQELDPLDTVGGSVIRDLAAN</sequence>
<dbReference type="Gene3D" id="1.25.40.10">
    <property type="entry name" value="Tetratricopeptide repeat domain"/>
    <property type="match status" value="1"/>
</dbReference>
<reference evidence="1 2" key="1">
    <citation type="journal article" date="2019" name="Front. Microbiol.">
        <title>Genomes of Neutrophilic Sulfur-Oxidizing Chemolithoautotrophs Representing 9 Proteobacterial Species From 8 Genera.</title>
        <authorList>
            <person name="Watanabe T."/>
            <person name="Kojima H."/>
            <person name="Umezawa K."/>
            <person name="Hori C."/>
            <person name="Takasuka T.E."/>
            <person name="Kato Y."/>
            <person name="Fukui M."/>
        </authorList>
    </citation>
    <scope>NUCLEOTIDE SEQUENCE [LARGE SCALE GENOMIC DNA]</scope>
    <source>
        <strain evidence="1 2">TTN</strain>
    </source>
</reference>
<comment type="caution">
    <text evidence="1">The sequence shown here is derived from an EMBL/GenBank/DDBJ whole genome shotgun (WGS) entry which is preliminary data.</text>
</comment>
<dbReference type="EMBL" id="BGOW01000006">
    <property type="protein sequence ID" value="GBL45188.1"/>
    <property type="molecule type" value="Genomic_DNA"/>
</dbReference>
<accession>A0A401JBY2</accession>
<dbReference type="Proteomes" id="UP000286806">
    <property type="component" value="Unassembled WGS sequence"/>
</dbReference>
<dbReference type="InterPro" id="IPR011990">
    <property type="entry name" value="TPR-like_helical_dom_sf"/>
</dbReference>
<evidence type="ECO:0008006" key="3">
    <source>
        <dbReference type="Google" id="ProtNLM"/>
    </source>
</evidence>
<dbReference type="AlphaFoldDB" id="A0A401JBY2"/>
<dbReference type="SUPFAM" id="SSF48452">
    <property type="entry name" value="TPR-like"/>
    <property type="match status" value="1"/>
</dbReference>
<organism evidence="1 2">
    <name type="scientific">Sulfuriferula multivorans</name>
    <dbReference type="NCBI Taxonomy" id="1559896"/>
    <lineage>
        <taxon>Bacteria</taxon>
        <taxon>Pseudomonadati</taxon>
        <taxon>Pseudomonadota</taxon>
        <taxon>Betaproteobacteria</taxon>
        <taxon>Nitrosomonadales</taxon>
        <taxon>Sulfuricellaceae</taxon>
        <taxon>Sulfuriferula</taxon>
    </lineage>
</organism>
<keyword evidence="2" id="KW-1185">Reference proteome</keyword>
<gene>
    <name evidence="1" type="ORF">SFMTTN_0992</name>
</gene>
<evidence type="ECO:0000313" key="2">
    <source>
        <dbReference type="Proteomes" id="UP000286806"/>
    </source>
</evidence>
<evidence type="ECO:0000313" key="1">
    <source>
        <dbReference type="EMBL" id="GBL45188.1"/>
    </source>
</evidence>
<name>A0A401JBY2_9PROT</name>
<proteinExistence type="predicted"/>
<protein>
    <recommendedName>
        <fullName evidence="3">Tetratricopeptide repeat protein</fullName>
    </recommendedName>
</protein>